<dbReference type="EMBL" id="CABWLC010000021">
    <property type="protein sequence ID" value="VXA89293.1"/>
    <property type="molecule type" value="Genomic_DNA"/>
</dbReference>
<dbReference type="Proteomes" id="UP000439123">
    <property type="component" value="Unassembled WGS sequence"/>
</dbReference>
<dbReference type="AlphaFoldDB" id="A0A653LCB7"/>
<evidence type="ECO:0000313" key="1">
    <source>
        <dbReference type="EMBL" id="VXA89293.1"/>
    </source>
</evidence>
<accession>A0A653LCB7</accession>
<reference evidence="1 2" key="1">
    <citation type="submission" date="2019-10" db="EMBL/GenBank/DDBJ databases">
        <authorList>
            <person name="Karimi E."/>
        </authorList>
    </citation>
    <scope>NUCLEOTIDE SEQUENCE [LARGE SCALE GENOMIC DNA]</scope>
    <source>
        <strain evidence="1">Aeromonas sp. 8C</strain>
    </source>
</reference>
<organism evidence="1 2">
    <name type="scientific">Aeromonas veronii</name>
    <dbReference type="NCBI Taxonomy" id="654"/>
    <lineage>
        <taxon>Bacteria</taxon>
        <taxon>Pseudomonadati</taxon>
        <taxon>Pseudomonadota</taxon>
        <taxon>Gammaproteobacteria</taxon>
        <taxon>Aeromonadales</taxon>
        <taxon>Aeromonadaceae</taxon>
        <taxon>Aeromonas</taxon>
    </lineage>
</organism>
<evidence type="ECO:0000313" key="2">
    <source>
        <dbReference type="Proteomes" id="UP000439123"/>
    </source>
</evidence>
<name>A0A653LCB7_AERVE</name>
<sequence>MVTRARLIRGVYRFVVIFFGTHRPTISINIHFAFTKVAQVVERDRLPLYFHRPASMSQLNCTGKAACGRRDRAFQGIILDIDKAGQGGDGQDPQHYDHQHQFNQGKAVVSVVHHVQ</sequence>
<proteinExistence type="predicted"/>
<gene>
    <name evidence="1" type="ORF">AERO8C_80211</name>
</gene>
<protein>
    <submittedName>
        <fullName evidence="1">Uncharacterized protein</fullName>
    </submittedName>
</protein>